<dbReference type="HOGENOM" id="CLU_1891469_0_0_2"/>
<dbReference type="KEGG" id="msw:MSSIT_0008"/>
<dbReference type="InterPro" id="IPR035965">
    <property type="entry name" value="PAS-like_dom_sf"/>
</dbReference>
<dbReference type="CDD" id="cd00130">
    <property type="entry name" value="PAS"/>
    <property type="match status" value="1"/>
</dbReference>
<dbReference type="Pfam" id="PF13426">
    <property type="entry name" value="PAS_9"/>
    <property type="match status" value="1"/>
</dbReference>
<feature type="domain" description="PAS" evidence="1">
    <location>
        <begin position="15"/>
        <end position="112"/>
    </location>
</feature>
<dbReference type="AlphaFoldDB" id="A0A0E3P0C8"/>
<evidence type="ECO:0000259" key="1">
    <source>
        <dbReference type="Pfam" id="PF13426"/>
    </source>
</evidence>
<accession>A0A0E3P0C8</accession>
<evidence type="ECO:0000313" key="2">
    <source>
        <dbReference type="EMBL" id="AKB26727.1"/>
    </source>
</evidence>
<evidence type="ECO:0000313" key="3">
    <source>
        <dbReference type="Proteomes" id="UP000033111"/>
    </source>
</evidence>
<dbReference type="GeneID" id="24858742"/>
<protein>
    <recommendedName>
        <fullName evidence="1">PAS domain-containing protein</fullName>
    </recommendedName>
</protein>
<sequence length="134" mass="15651">MVDYTQLFNNDYAVMLLIDPESLYIINANNAASNYYGWSCEELRQKKISQIDILSEIKMKAKLSEAKKGIKHHFTFKHQLRNHEIHDVEICAIPINTEEKTLLCFIVRDITETKKVEEESLLIDEYAEKDLVCI</sequence>
<gene>
    <name evidence="2" type="ORF">MSSIT_0008</name>
</gene>
<dbReference type="EMBL" id="CP009506">
    <property type="protein sequence ID" value="AKB26727.1"/>
    <property type="molecule type" value="Genomic_DNA"/>
</dbReference>
<dbReference type="RefSeq" id="WP_048168937.1">
    <property type="nucleotide sequence ID" value="NZ_CP009506.1"/>
</dbReference>
<proteinExistence type="predicted"/>
<dbReference type="Proteomes" id="UP000033111">
    <property type="component" value="Chromosome"/>
</dbReference>
<dbReference type="PATRIC" id="fig|1434120.4.peg.10"/>
<dbReference type="Gene3D" id="3.30.450.20">
    <property type="entry name" value="PAS domain"/>
    <property type="match status" value="1"/>
</dbReference>
<reference evidence="2 3" key="1">
    <citation type="submission" date="2014-07" db="EMBL/GenBank/DDBJ databases">
        <title>Methanogenic archaea and the global carbon cycle.</title>
        <authorList>
            <person name="Henriksen J.R."/>
            <person name="Luke J."/>
            <person name="Reinhart S."/>
            <person name="Benedict M.N."/>
            <person name="Youngblut N.D."/>
            <person name="Metcalf M.E."/>
            <person name="Whitaker R.J."/>
            <person name="Metcalf W.W."/>
        </authorList>
    </citation>
    <scope>NUCLEOTIDE SEQUENCE [LARGE SCALE GENOMIC DNA]</scope>
    <source>
        <strain evidence="2 3">T4/M</strain>
    </source>
</reference>
<dbReference type="InterPro" id="IPR000014">
    <property type="entry name" value="PAS"/>
</dbReference>
<dbReference type="SUPFAM" id="SSF55785">
    <property type="entry name" value="PYP-like sensor domain (PAS domain)"/>
    <property type="match status" value="1"/>
</dbReference>
<name>A0A0E3P0C8_9EURY</name>
<keyword evidence="3" id="KW-1185">Reference proteome</keyword>
<dbReference type="NCBIfam" id="TIGR00229">
    <property type="entry name" value="sensory_box"/>
    <property type="match status" value="1"/>
</dbReference>
<organism evidence="2 3">
    <name type="scientific">Methanosarcina siciliae T4/M</name>
    <dbReference type="NCBI Taxonomy" id="1434120"/>
    <lineage>
        <taxon>Archaea</taxon>
        <taxon>Methanobacteriati</taxon>
        <taxon>Methanobacteriota</taxon>
        <taxon>Stenosarchaea group</taxon>
        <taxon>Methanomicrobia</taxon>
        <taxon>Methanosarcinales</taxon>
        <taxon>Methanosarcinaceae</taxon>
        <taxon>Methanosarcina</taxon>
    </lineage>
</organism>